<evidence type="ECO:0000259" key="1">
    <source>
        <dbReference type="PROSITE" id="PS51192"/>
    </source>
</evidence>
<dbReference type="InterPro" id="IPR013670">
    <property type="entry name" value="EcoEI_R_C_dom"/>
</dbReference>
<dbReference type="EMBL" id="JTCM02000161">
    <property type="protein sequence ID" value="NEU77188.1"/>
    <property type="molecule type" value="Genomic_DNA"/>
</dbReference>
<dbReference type="Pfam" id="PF04851">
    <property type="entry name" value="ResIII"/>
    <property type="match status" value="1"/>
</dbReference>
<dbReference type="SUPFAM" id="SSF52540">
    <property type="entry name" value="P-loop containing nucleoside triphosphate hydrolases"/>
    <property type="match status" value="2"/>
</dbReference>
<dbReference type="GO" id="GO:0016787">
    <property type="term" value="F:hydrolase activity"/>
    <property type="evidence" value="ECO:0007669"/>
    <property type="project" value="InterPro"/>
</dbReference>
<dbReference type="GO" id="GO:0003677">
    <property type="term" value="F:DNA binding"/>
    <property type="evidence" value="ECO:0007669"/>
    <property type="project" value="InterPro"/>
</dbReference>
<dbReference type="InterPro" id="IPR014001">
    <property type="entry name" value="Helicase_ATP-bd"/>
</dbReference>
<dbReference type="NCBIfam" id="NF046051">
    <property type="entry name" value="restrict_EcoAI"/>
    <property type="match status" value="1"/>
</dbReference>
<dbReference type="RefSeq" id="WP_039740001.1">
    <property type="nucleotide sequence ID" value="NZ_JTCM02000161.1"/>
</dbReference>
<protein>
    <submittedName>
        <fullName evidence="2">DEAD/DEAH box helicase family protein</fullName>
    </submittedName>
</protein>
<dbReference type="InterPro" id="IPR001650">
    <property type="entry name" value="Helicase_C-like"/>
</dbReference>
<dbReference type="GO" id="GO:0006304">
    <property type="term" value="P:DNA modification"/>
    <property type="evidence" value="ECO:0007669"/>
    <property type="project" value="InterPro"/>
</dbReference>
<dbReference type="PANTHER" id="PTHR47396:SF1">
    <property type="entry name" value="ATP-DEPENDENT HELICASE IRC3-RELATED"/>
    <property type="match status" value="1"/>
</dbReference>
<reference evidence="2 3" key="1">
    <citation type="journal article" date="2015" name="Genome Announc.">
        <title>Draft Genome Sequence of Cyanobacterium Hassallia byssoidea Strain VB512170, Isolated from Monuments in India.</title>
        <authorList>
            <person name="Singh D."/>
            <person name="Chandrababunaidu M.M."/>
            <person name="Panda A."/>
            <person name="Sen D."/>
            <person name="Bhattacharyya S."/>
            <person name="Adhikary S.P."/>
            <person name="Tripathy S."/>
        </authorList>
    </citation>
    <scope>NUCLEOTIDE SEQUENCE [LARGE SCALE GENOMIC DNA]</scope>
    <source>
        <strain evidence="2 3">VB512170</strain>
    </source>
</reference>
<dbReference type="Gene3D" id="3.40.50.300">
    <property type="entry name" value="P-loop containing nucleotide triphosphate hydrolases"/>
    <property type="match status" value="2"/>
</dbReference>
<dbReference type="PANTHER" id="PTHR47396">
    <property type="entry name" value="TYPE I RESTRICTION ENZYME ECOKI R PROTEIN"/>
    <property type="match status" value="1"/>
</dbReference>
<keyword evidence="2" id="KW-0067">ATP-binding</keyword>
<proteinExistence type="predicted"/>
<keyword evidence="2" id="KW-0378">Hydrolase</keyword>
<keyword evidence="2" id="KW-0547">Nucleotide-binding</keyword>
<dbReference type="Gene3D" id="3.90.1570.30">
    <property type="match status" value="1"/>
</dbReference>
<dbReference type="InterPro" id="IPR050742">
    <property type="entry name" value="Helicase_Restrict-Modif_Enz"/>
</dbReference>
<comment type="caution">
    <text evidence="2">The sequence shown here is derived from an EMBL/GenBank/DDBJ whole genome shotgun (WGS) entry which is preliminary data.</text>
</comment>
<dbReference type="AlphaFoldDB" id="A0A846HKJ3"/>
<dbReference type="Pfam" id="PF08463">
    <property type="entry name" value="EcoEI_R_C"/>
    <property type="match status" value="1"/>
</dbReference>
<dbReference type="GO" id="GO:0005829">
    <property type="term" value="C:cytosol"/>
    <property type="evidence" value="ECO:0007669"/>
    <property type="project" value="TreeGrafter"/>
</dbReference>
<keyword evidence="3" id="KW-1185">Reference proteome</keyword>
<feature type="domain" description="Helicase ATP-binding" evidence="1">
    <location>
        <begin position="173"/>
        <end position="340"/>
    </location>
</feature>
<dbReference type="CDD" id="cd18799">
    <property type="entry name" value="SF2_C_EcoAI-like"/>
    <property type="match status" value="1"/>
</dbReference>
<keyword evidence="2" id="KW-0347">Helicase</keyword>
<sequence>MSNEANTCRKYVEPKLEDAGWEKKPHDYTEQYPFTDGKIRPKNKRQPRAKRKVADYLLLYNGNYPIAVVEAKRKHKTADEGLEQAIDYANLLGVKFAYSTNGQGIVEFDFITGKQSDVMESFPSPDELWRRLTGEGDKQIRPDIAEKLVTPFYLTSGRELRYYQRNAINAALAAILRGQNRLLLTMATGTGKTTTAFQICWKLSSMEWNVSGESRQPRILFLADRNILVDDPMNKDFSAFDEEKIYKIQGEAKKGRDIYFAIYQAIATDKARPGLYKEYSRNYFDLIVIDECHRGSARDEGNWRKILEYFEPAYQLGLTATPLRDDNVDTYRYFGNPLYTYSLKQGIDDGFLAPYRVYRVTTRSDKDGWRASAGEIDRYGRTITNEVYQTPDFERKLVRKARTKAIAQHITDFLKSTNRYAKTIVFCVNEEHVKAMIKELRNLNTDITKDNHDYISRITSDAGDVGKGHLYKFKDVLDETHIIAVTARLLTTGVDVPTCKNVVLARVIRSMTDFKQIIGRGTRVREERGKLSFNIIDYTKSTVLFEDRDFDGEPALINKSEIDDAGNVIAESEQEFESAEPGEEEFKEDEKAGFRGLTENDEELPRKFYVDGGTEEIVEEKIYDLDADNKLRVSQLIDHTREQVRILYRSTLEIQQRWVDPQGRSQIIDLLADKGIDFEELKKLSNQPDADPFDLLCHIAFDAPVLTCKQRAESLRRRNPDFFQQYGEDARAILEMVLDKYAQKGVDEFNIPTTFKANRDFDKYGNVAEIAQRFGGVQQLKDAVQQLQNLLYSA</sequence>
<evidence type="ECO:0000313" key="2">
    <source>
        <dbReference type="EMBL" id="NEU77188.1"/>
    </source>
</evidence>
<dbReference type="GO" id="GO:0004386">
    <property type="term" value="F:helicase activity"/>
    <property type="evidence" value="ECO:0007669"/>
    <property type="project" value="UniProtKB-KW"/>
</dbReference>
<dbReference type="Pfam" id="PF00271">
    <property type="entry name" value="Helicase_C"/>
    <property type="match status" value="1"/>
</dbReference>
<accession>A0A846HKJ3</accession>
<dbReference type="InterPro" id="IPR027417">
    <property type="entry name" value="P-loop_NTPase"/>
</dbReference>
<dbReference type="PROSITE" id="PS51192">
    <property type="entry name" value="HELICASE_ATP_BIND_1"/>
    <property type="match status" value="1"/>
</dbReference>
<dbReference type="GO" id="GO:0005524">
    <property type="term" value="F:ATP binding"/>
    <property type="evidence" value="ECO:0007669"/>
    <property type="project" value="InterPro"/>
</dbReference>
<dbReference type="SMART" id="SM00487">
    <property type="entry name" value="DEXDc"/>
    <property type="match status" value="1"/>
</dbReference>
<name>A0A846HKJ3_9CYAN</name>
<dbReference type="Proteomes" id="UP000031549">
    <property type="component" value="Unassembled WGS sequence"/>
</dbReference>
<gene>
    <name evidence="2" type="ORF">PI95_033005</name>
</gene>
<dbReference type="InterPro" id="IPR006935">
    <property type="entry name" value="Helicase/UvrB_N"/>
</dbReference>
<organism evidence="2 3">
    <name type="scientific">Hassallia byssoidea VB512170</name>
    <dbReference type="NCBI Taxonomy" id="1304833"/>
    <lineage>
        <taxon>Bacteria</taxon>
        <taxon>Bacillati</taxon>
        <taxon>Cyanobacteriota</taxon>
        <taxon>Cyanophyceae</taxon>
        <taxon>Nostocales</taxon>
        <taxon>Tolypothrichaceae</taxon>
        <taxon>Hassallia</taxon>
    </lineage>
</organism>
<evidence type="ECO:0000313" key="3">
    <source>
        <dbReference type="Proteomes" id="UP000031549"/>
    </source>
</evidence>